<dbReference type="InterPro" id="IPR016064">
    <property type="entry name" value="NAD/diacylglycerol_kinase_sf"/>
</dbReference>
<feature type="binding site" evidence="6">
    <location>
        <position position="208"/>
    </location>
    <ligand>
        <name>NAD(+)</name>
        <dbReference type="ChEBI" id="CHEBI:57540"/>
    </ligand>
</feature>
<dbReference type="InterPro" id="IPR017438">
    <property type="entry name" value="ATP-NAD_kinase_N"/>
</dbReference>
<comment type="caution">
    <text evidence="7">The sequence shown here is derived from an EMBL/GenBank/DDBJ whole genome shotgun (WGS) entry which is preliminary data.</text>
</comment>
<evidence type="ECO:0000256" key="3">
    <source>
        <dbReference type="ARBA" id="ARBA00022857"/>
    </source>
</evidence>
<dbReference type="Gene3D" id="3.40.50.10330">
    <property type="entry name" value="Probable inorganic polyphosphate/atp-NAD kinase, domain 1"/>
    <property type="match status" value="1"/>
</dbReference>
<accession>A0ABR9DTN9</accession>
<dbReference type="PANTHER" id="PTHR20275">
    <property type="entry name" value="NAD KINASE"/>
    <property type="match status" value="1"/>
</dbReference>
<dbReference type="EC" id="2.7.1.23" evidence="6"/>
<protein>
    <recommendedName>
        <fullName evidence="6">NAD kinase</fullName>
        <ecNumber evidence="6">2.7.1.23</ecNumber>
    </recommendedName>
    <alternativeName>
        <fullName evidence="6">ATP-dependent NAD kinase</fullName>
    </alternativeName>
</protein>
<dbReference type="GO" id="GO:0003951">
    <property type="term" value="F:NAD+ kinase activity"/>
    <property type="evidence" value="ECO:0007669"/>
    <property type="project" value="UniProtKB-EC"/>
</dbReference>
<gene>
    <name evidence="6" type="primary">nadK</name>
    <name evidence="7" type="ORF">IGS67_09770</name>
</gene>
<dbReference type="InterPro" id="IPR017437">
    <property type="entry name" value="ATP-NAD_kinase_PpnK-typ_C"/>
</dbReference>
<keyword evidence="1 6" id="KW-0808">Transferase</keyword>
<keyword evidence="3 6" id="KW-0521">NADP</keyword>
<dbReference type="Proteomes" id="UP000642107">
    <property type="component" value="Unassembled WGS sequence"/>
</dbReference>
<dbReference type="RefSeq" id="WP_192280195.1">
    <property type="nucleotide sequence ID" value="NZ_JACZDF010000005.1"/>
</dbReference>
<comment type="catalytic activity">
    <reaction evidence="5 6">
        <text>NAD(+) + ATP = ADP + NADP(+) + H(+)</text>
        <dbReference type="Rhea" id="RHEA:18629"/>
        <dbReference type="ChEBI" id="CHEBI:15378"/>
        <dbReference type="ChEBI" id="CHEBI:30616"/>
        <dbReference type="ChEBI" id="CHEBI:57540"/>
        <dbReference type="ChEBI" id="CHEBI:58349"/>
        <dbReference type="ChEBI" id="CHEBI:456216"/>
        <dbReference type="EC" id="2.7.1.23"/>
    </reaction>
</comment>
<comment type="similarity">
    <text evidence="6">Belongs to the NAD kinase family.</text>
</comment>
<feature type="binding site" evidence="6">
    <location>
        <begin position="143"/>
        <end position="144"/>
    </location>
    <ligand>
        <name>NAD(+)</name>
        <dbReference type="ChEBI" id="CHEBI:57540"/>
    </ligand>
</feature>
<evidence type="ECO:0000256" key="6">
    <source>
        <dbReference type="HAMAP-Rule" id="MF_00361"/>
    </source>
</evidence>
<comment type="subcellular location">
    <subcellularLocation>
        <location evidence="6">Cytoplasm</location>
    </subcellularLocation>
</comment>
<feature type="binding site" evidence="6">
    <location>
        <begin position="184"/>
        <end position="189"/>
    </location>
    <ligand>
        <name>NAD(+)</name>
        <dbReference type="ChEBI" id="CHEBI:57540"/>
    </ligand>
</feature>
<sequence>MTRTAIVVAHGGRAEALAALRETLHELDAVGFDVVVHDDHEHLPVHGDLEGTRRDGVGAAEIVVVLGGDGTILRAAELTRGTDVPILGVNLGHVGFLAESERENLRAAVQRIGALDYEVEERGIVEVTVRTPQGDVLTGWALNEATVEKADRERMIEVVVEVDGRPLSSFGCDGVIVATSTGSTAHAFSAGGPVVWPDVDAMLLVPLAAHALFARPLVVGPRSAFAIEVVPASQASGVLTLDGRRRVDVAPGSRVEVTLGADRVRLARLSHAPFSDRLVNKFDLPVVGWRGAARAAAGNRGSVRTAPDQEG</sequence>
<comment type="cofactor">
    <cofactor evidence="6">
        <name>a divalent metal cation</name>
        <dbReference type="ChEBI" id="CHEBI:60240"/>
    </cofactor>
</comment>
<dbReference type="Gene3D" id="2.60.200.30">
    <property type="entry name" value="Probable inorganic polyphosphate/atp-NAD kinase, domain 2"/>
    <property type="match status" value="1"/>
</dbReference>
<evidence type="ECO:0000256" key="2">
    <source>
        <dbReference type="ARBA" id="ARBA00022777"/>
    </source>
</evidence>
<keyword evidence="2 6" id="KW-0418">Kinase</keyword>
<keyword evidence="4 6" id="KW-0520">NAD</keyword>
<keyword evidence="8" id="KW-1185">Reference proteome</keyword>
<dbReference type="NCBIfam" id="NF002892">
    <property type="entry name" value="PRK03372.1"/>
    <property type="match status" value="1"/>
</dbReference>
<feature type="binding site" evidence="6">
    <location>
        <position position="154"/>
    </location>
    <ligand>
        <name>NAD(+)</name>
        <dbReference type="ChEBI" id="CHEBI:57540"/>
    </ligand>
</feature>
<dbReference type="PANTHER" id="PTHR20275:SF0">
    <property type="entry name" value="NAD KINASE"/>
    <property type="match status" value="1"/>
</dbReference>
<dbReference type="SUPFAM" id="SSF111331">
    <property type="entry name" value="NAD kinase/diacylglycerol kinase-like"/>
    <property type="match status" value="1"/>
</dbReference>
<comment type="caution">
    <text evidence="6">Lacks conserved residue(s) required for the propagation of feature annotation.</text>
</comment>
<organism evidence="7 8">
    <name type="scientific">Flavimobilis rhizosphaerae</name>
    <dbReference type="NCBI Taxonomy" id="2775421"/>
    <lineage>
        <taxon>Bacteria</taxon>
        <taxon>Bacillati</taxon>
        <taxon>Actinomycetota</taxon>
        <taxon>Actinomycetes</taxon>
        <taxon>Micrococcales</taxon>
        <taxon>Jonesiaceae</taxon>
        <taxon>Flavimobilis</taxon>
    </lineage>
</organism>
<evidence type="ECO:0000313" key="7">
    <source>
        <dbReference type="EMBL" id="MBD9699776.1"/>
    </source>
</evidence>
<dbReference type="Pfam" id="PF20143">
    <property type="entry name" value="NAD_kinase_C"/>
    <property type="match status" value="1"/>
</dbReference>
<feature type="binding site" evidence="6">
    <location>
        <begin position="69"/>
        <end position="70"/>
    </location>
    <ligand>
        <name>NAD(+)</name>
        <dbReference type="ChEBI" id="CHEBI:57540"/>
    </ligand>
</feature>
<feature type="binding site" evidence="6">
    <location>
        <position position="74"/>
    </location>
    <ligand>
        <name>NAD(+)</name>
        <dbReference type="ChEBI" id="CHEBI:57540"/>
    </ligand>
</feature>
<dbReference type="InterPro" id="IPR002504">
    <property type="entry name" value="NADK"/>
</dbReference>
<comment type="function">
    <text evidence="6">Involved in the regulation of the intracellular balance of NAD and NADP, and is a key enzyme in the biosynthesis of NADP. Catalyzes specifically the phosphorylation on 2'-hydroxyl of the adenosine moiety of NAD to yield NADP.</text>
</comment>
<evidence type="ECO:0000256" key="5">
    <source>
        <dbReference type="ARBA" id="ARBA00047925"/>
    </source>
</evidence>
<dbReference type="Pfam" id="PF01513">
    <property type="entry name" value="NAD_kinase"/>
    <property type="match status" value="1"/>
</dbReference>
<feature type="binding site" evidence="6">
    <location>
        <position position="173"/>
    </location>
    <ligand>
        <name>NAD(+)</name>
        <dbReference type="ChEBI" id="CHEBI:57540"/>
    </ligand>
</feature>
<evidence type="ECO:0000256" key="1">
    <source>
        <dbReference type="ARBA" id="ARBA00022679"/>
    </source>
</evidence>
<feature type="active site" description="Proton acceptor" evidence="6">
    <location>
        <position position="69"/>
    </location>
</feature>
<dbReference type="EMBL" id="JACZDF010000005">
    <property type="protein sequence ID" value="MBD9699776.1"/>
    <property type="molecule type" value="Genomic_DNA"/>
</dbReference>
<keyword evidence="6" id="KW-0067">ATP-binding</keyword>
<evidence type="ECO:0000256" key="4">
    <source>
        <dbReference type="ARBA" id="ARBA00023027"/>
    </source>
</evidence>
<keyword evidence="6" id="KW-0547">Nucleotide-binding</keyword>
<keyword evidence="6" id="KW-0963">Cytoplasm</keyword>
<reference evidence="7 8" key="1">
    <citation type="submission" date="2020-09" db="EMBL/GenBank/DDBJ databases">
        <title>Flavimobilis rhizosphaerae sp. nov., isolated from rhizosphere soil of Spartina alterniflora.</title>
        <authorList>
            <person name="Hanqin C."/>
        </authorList>
    </citation>
    <scope>NUCLEOTIDE SEQUENCE [LARGE SCALE GENOMIC DNA]</scope>
    <source>
        <strain evidence="7 8">GY 10621</strain>
    </source>
</reference>
<dbReference type="HAMAP" id="MF_00361">
    <property type="entry name" value="NAD_kinase"/>
    <property type="match status" value="1"/>
</dbReference>
<name>A0ABR9DTN9_9MICO</name>
<proteinExistence type="inferred from homology"/>
<evidence type="ECO:0000313" key="8">
    <source>
        <dbReference type="Proteomes" id="UP000642107"/>
    </source>
</evidence>